<reference evidence="4" key="1">
    <citation type="journal article" date="2016" name="Nat. Commun.">
        <title>The channel catfish genome sequence provides insights into the evolution of scale formation in teleosts.</title>
        <authorList>
            <person name="Liu Z."/>
            <person name="Liu S."/>
            <person name="Yao J."/>
            <person name="Bao L."/>
            <person name="Zhang J."/>
            <person name="Li Y."/>
            <person name="Jiang C."/>
            <person name="Sun L."/>
            <person name="Wang R."/>
            <person name="Zhang Y."/>
            <person name="Zhou T."/>
            <person name="Zeng Q."/>
            <person name="Fu Q."/>
            <person name="Gao S."/>
            <person name="Li N."/>
            <person name="Koren S."/>
            <person name="Jiang Y."/>
            <person name="Zimin A."/>
            <person name="Xu P."/>
            <person name="Phillippy A.M."/>
            <person name="Geng X."/>
            <person name="Song L."/>
            <person name="Sun F."/>
            <person name="Li C."/>
            <person name="Wang X."/>
            <person name="Chen A."/>
            <person name="Jin Y."/>
            <person name="Yuan Z."/>
            <person name="Yang Y."/>
            <person name="Tan S."/>
            <person name="Peatman E."/>
            <person name="Lu J."/>
            <person name="Qin Z."/>
            <person name="Dunham R."/>
            <person name="Li Z."/>
            <person name="Sonstegard T."/>
            <person name="Feng J."/>
            <person name="Danzmann R.G."/>
            <person name="Schroeder S."/>
            <person name="Scheffler B."/>
            <person name="Duke M.V."/>
            <person name="Ballard L."/>
            <person name="Kucuktas H."/>
            <person name="Kaltenboeck L."/>
            <person name="Liu H."/>
            <person name="Armbruster J."/>
            <person name="Xie Y."/>
            <person name="Kirby M.L."/>
            <person name="Tian Y."/>
            <person name="Flanagan M.E."/>
            <person name="Mu W."/>
            <person name="Waldbieser G.C."/>
        </authorList>
    </citation>
    <scope>NUCLEOTIDE SEQUENCE [LARGE SCALE GENOMIC DNA]</scope>
    <source>
        <strain evidence="4">SDA103</strain>
    </source>
</reference>
<feature type="domain" description="TAF1C beta-propeller" evidence="2">
    <location>
        <begin position="278"/>
        <end position="411"/>
    </location>
</feature>
<dbReference type="Pfam" id="PF20641">
    <property type="entry name" value="TAF1C_beta-prop"/>
    <property type="match status" value="1"/>
</dbReference>
<dbReference type="PANTHER" id="PTHR15319:SF1">
    <property type="entry name" value="TATA BOX-BINDING PROTEIN-ASSOCIATED FACTOR RNA POLYMERASE I SUBUNIT C"/>
    <property type="match status" value="1"/>
</dbReference>
<proteinExistence type="predicted"/>
<dbReference type="InterPro" id="IPR038801">
    <property type="entry name" value="TAF1C"/>
</dbReference>
<organism evidence="4 5">
    <name type="scientific">Ictalurus punctatus</name>
    <name type="common">Channel catfish</name>
    <name type="synonym">Silurus punctatus</name>
    <dbReference type="NCBI Taxonomy" id="7998"/>
    <lineage>
        <taxon>Eukaryota</taxon>
        <taxon>Metazoa</taxon>
        <taxon>Chordata</taxon>
        <taxon>Craniata</taxon>
        <taxon>Vertebrata</taxon>
        <taxon>Euteleostomi</taxon>
        <taxon>Actinopterygii</taxon>
        <taxon>Neopterygii</taxon>
        <taxon>Teleostei</taxon>
        <taxon>Ostariophysi</taxon>
        <taxon>Siluriformes</taxon>
        <taxon>Ictaluridae</taxon>
        <taxon>Ictalurus</taxon>
    </lineage>
</organism>
<keyword evidence="4" id="KW-1185">Reference proteome</keyword>
<name>A0A2D0SY98_ICTPU</name>
<evidence type="ECO:0000313" key="4">
    <source>
        <dbReference type="Proteomes" id="UP000221080"/>
    </source>
</evidence>
<dbReference type="InterPro" id="IPR049090">
    <property type="entry name" value="TAF1C_HB"/>
</dbReference>
<dbReference type="Pfam" id="PF20642">
    <property type="entry name" value="TAF1C_HB"/>
    <property type="match status" value="1"/>
</dbReference>
<dbReference type="OrthoDB" id="2382881at2759"/>
<dbReference type="InterPro" id="IPR049087">
    <property type="entry name" value="TAF1C_beta-prop"/>
</dbReference>
<gene>
    <name evidence="5" type="primary">taf1c</name>
</gene>
<sequence>MDYKFPTQLFPHVYQNGPPILNPKHNYGGWGSYEQLLETNRKSSQSDVKGETPFLFQPQHKVDGEVWVPTEPIVTPLLPPNTGAKSFRGQPVSPDDFPQHMQYFYVHHCMDSFSVMGQLLGEHFSFARRNRYKDAISVGKMKNFLRNLNYKKCELQYSHRVNRYHDLLGDVLPDVPYALLAELLHEELTHQKELEHFQPAATGGTLACIPNFECQDEAFLIYPSGDALDSINFHLMELEISEDKLPVVNVADKPLLFNLKGTVRQVSVAQVEDEAYLGLRSDHFCSAWLTKANYRPRPLEVVQLKERATSLNVSPHVSGELAVASESGAAYLWVLGKGLQKIRDEKTNLYFNAKSQWRWCEFTNHPRVLVYADRTGAELVDVRSRDAHTLFRIGATAACKRGERVVLGKYLAQSHGFHHLITTQVKMKRKSYTLNTNAEFSATVPSNKGKVAENSGKSKFSAYLLDERMPCVPVLKWEHMMESPPCFAHVMPALDQSNTSKILLGAQRAQETLLLQYSGGREWACQADGPIQKLYSPCEGLKIRQLPHRRHRSELRLAANATGLTATQNSGVLCVLQLTEAGDIFYQMLRHFDPTTSEPHQSDSVEPASTRQNRVSSEEDRDFEGGRHRRMLSQVVVDGRDGEDGSHTSDKNQVRIPVEEEMDSEPGLVQESSLRSVKSNSAHPPRPEVPEMASRKLKLTWKKWLESLFEEAAGRKDHLQHRKIKTSSIMQCKVKKKRDRLEEDKFQKLRKDQEEILKTRKLLVHGVTYLPPLKVTPVPDGVDPSDWPDDLSQRMSASWRDGLSNWWDEKLGLNRDAKIEALRRKRHWAKRAKARNRVALSSSFASSVSYQDDLSEWSSAASQYLGSDAESIYYNSQSAPEDEANFDLEMLPKNTDCQRASQNTEVCSDAPQPMKSLLKTPQKTTKSSEQDKSFDTSQSPPMDFQHLPSQASTIESHSGGFSSLVASLKESHSDHPKPRPWQQRDYLGSLFGSSQEPGQDDEVTASVGWKTTRSKPSYFLSPSRTSMRTSSQASQPQKKKSRMGF</sequence>
<evidence type="ECO:0000313" key="5">
    <source>
        <dbReference type="RefSeq" id="XP_017347647.1"/>
    </source>
</evidence>
<accession>A0A2D0SY98</accession>
<evidence type="ECO:0000259" key="3">
    <source>
        <dbReference type="Pfam" id="PF20642"/>
    </source>
</evidence>
<protein>
    <submittedName>
        <fullName evidence="5">TATA box-binding protein-associated factor RNA polymerase I subunit C isoform X1</fullName>
    </submittedName>
</protein>
<dbReference type="CTD" id="9013"/>
<feature type="compositionally biased region" description="Polar residues" evidence="1">
    <location>
        <begin position="595"/>
        <end position="615"/>
    </location>
</feature>
<dbReference type="PANTHER" id="PTHR15319">
    <property type="entry name" value="TATA BOX-BINDING PROTEIN ASSOCIATED FACTOR RNA POLYMERASE I SUBUNIT C"/>
    <property type="match status" value="1"/>
</dbReference>
<dbReference type="RefSeq" id="XP_017347647.1">
    <property type="nucleotide sequence ID" value="XM_017492158.3"/>
</dbReference>
<feature type="compositionally biased region" description="Basic and acidic residues" evidence="1">
    <location>
        <begin position="638"/>
        <end position="653"/>
    </location>
</feature>
<dbReference type="KEGG" id="ipu:108278682"/>
<feature type="compositionally biased region" description="Polar residues" evidence="1">
    <location>
        <begin position="670"/>
        <end position="682"/>
    </location>
</feature>
<feature type="compositionally biased region" description="Polar residues" evidence="1">
    <location>
        <begin position="947"/>
        <end position="965"/>
    </location>
</feature>
<feature type="compositionally biased region" description="Polar residues" evidence="1">
    <location>
        <begin position="1009"/>
        <end position="1029"/>
    </location>
</feature>
<dbReference type="Proteomes" id="UP000221080">
    <property type="component" value="Chromosome 18"/>
</dbReference>
<feature type="region of interest" description="Disordered" evidence="1">
    <location>
        <begin position="595"/>
        <end position="691"/>
    </location>
</feature>
<dbReference type="GO" id="GO:0001164">
    <property type="term" value="F:RNA polymerase I core promoter sequence-specific DNA binding"/>
    <property type="evidence" value="ECO:0007669"/>
    <property type="project" value="TreeGrafter"/>
</dbReference>
<feature type="region of interest" description="Disordered" evidence="1">
    <location>
        <begin position="899"/>
        <end position="1045"/>
    </location>
</feature>
<evidence type="ECO:0000259" key="2">
    <source>
        <dbReference type="Pfam" id="PF20641"/>
    </source>
</evidence>
<reference evidence="5" key="2">
    <citation type="submission" date="2025-08" db="UniProtKB">
        <authorList>
            <consortium name="RefSeq"/>
        </authorList>
    </citation>
    <scope>IDENTIFICATION</scope>
    <source>
        <tissue evidence="5">Blood</tissue>
    </source>
</reference>
<dbReference type="GO" id="GO:0001650">
    <property type="term" value="C:fibrillar center"/>
    <property type="evidence" value="ECO:0007669"/>
    <property type="project" value="TreeGrafter"/>
</dbReference>
<evidence type="ECO:0000256" key="1">
    <source>
        <dbReference type="SAM" id="MobiDB-lite"/>
    </source>
</evidence>
<feature type="domain" description="TAF1C helical bundle" evidence="3">
    <location>
        <begin position="555"/>
        <end position="847"/>
    </location>
</feature>
<dbReference type="GeneID" id="108278682"/>
<dbReference type="AlphaFoldDB" id="A0A2D0SY98"/>